<dbReference type="AlphaFoldDB" id="A0A2P4QGW7"/>
<dbReference type="EMBL" id="AUPC02000046">
    <property type="protein sequence ID" value="POG76860.1"/>
    <property type="molecule type" value="Genomic_DNA"/>
</dbReference>
<evidence type="ECO:0000313" key="2">
    <source>
        <dbReference type="Proteomes" id="UP000018888"/>
    </source>
</evidence>
<sequence>MHYHCTELMLIIGHLKEWYDVIPRQWLFLEAGEAKTAIDSHHAQIVQAIKRYIKLGFEVENGEDIENAIRDIAGTHVANLNPDRNTDKEKLGTITGISNFQEWTWPQEDEKNGYIYARALAGIGNWKEYSPDKIEKVMKKRKFQRPDPSYTQHTEPSKLWTMPIVDKPVCINIPYNSDIIAYSVLISIILSGYND</sequence>
<gene>
    <name evidence="1" type="ORF">GLOIN_2v1553243</name>
</gene>
<dbReference type="Proteomes" id="UP000018888">
    <property type="component" value="Unassembled WGS sequence"/>
</dbReference>
<evidence type="ECO:0000313" key="1">
    <source>
        <dbReference type="EMBL" id="POG76860.1"/>
    </source>
</evidence>
<accession>A0A2P4QGW7</accession>
<proteinExistence type="predicted"/>
<organism evidence="1 2">
    <name type="scientific">Rhizophagus irregularis (strain DAOM 181602 / DAOM 197198 / MUCL 43194)</name>
    <name type="common">Arbuscular mycorrhizal fungus</name>
    <name type="synonym">Glomus intraradices</name>
    <dbReference type="NCBI Taxonomy" id="747089"/>
    <lineage>
        <taxon>Eukaryota</taxon>
        <taxon>Fungi</taxon>
        <taxon>Fungi incertae sedis</taxon>
        <taxon>Mucoromycota</taxon>
        <taxon>Glomeromycotina</taxon>
        <taxon>Glomeromycetes</taxon>
        <taxon>Glomerales</taxon>
        <taxon>Glomeraceae</taxon>
        <taxon>Rhizophagus</taxon>
    </lineage>
</organism>
<keyword evidence="2" id="KW-1185">Reference proteome</keyword>
<comment type="caution">
    <text evidence="1">The sequence shown here is derived from an EMBL/GenBank/DDBJ whole genome shotgun (WGS) entry which is preliminary data.</text>
</comment>
<reference evidence="1 2" key="1">
    <citation type="journal article" date="2013" name="Proc. Natl. Acad. Sci. U.S.A.">
        <title>Genome of an arbuscular mycorrhizal fungus provides insight into the oldest plant symbiosis.</title>
        <authorList>
            <person name="Tisserant E."/>
            <person name="Malbreil M."/>
            <person name="Kuo A."/>
            <person name="Kohler A."/>
            <person name="Symeonidi A."/>
            <person name="Balestrini R."/>
            <person name="Charron P."/>
            <person name="Duensing N."/>
            <person name="Frei Dit Frey N."/>
            <person name="Gianinazzi-Pearson V."/>
            <person name="Gilbert L.B."/>
            <person name="Handa Y."/>
            <person name="Herr J.R."/>
            <person name="Hijri M."/>
            <person name="Koul R."/>
            <person name="Kawaguchi M."/>
            <person name="Krajinski F."/>
            <person name="Lammers P.J."/>
            <person name="Masclaux F.G."/>
            <person name="Murat C."/>
            <person name="Morin E."/>
            <person name="Ndikumana S."/>
            <person name="Pagni M."/>
            <person name="Petitpierre D."/>
            <person name="Requena N."/>
            <person name="Rosikiewicz P."/>
            <person name="Riley R."/>
            <person name="Saito K."/>
            <person name="San Clemente H."/>
            <person name="Shapiro H."/>
            <person name="van Tuinen D."/>
            <person name="Becard G."/>
            <person name="Bonfante P."/>
            <person name="Paszkowski U."/>
            <person name="Shachar-Hill Y.Y."/>
            <person name="Tuskan G.A."/>
            <person name="Young P.W."/>
            <person name="Sanders I.R."/>
            <person name="Henrissat B."/>
            <person name="Rensing S.A."/>
            <person name="Grigoriev I.V."/>
            <person name="Corradi N."/>
            <person name="Roux C."/>
            <person name="Martin F."/>
        </authorList>
    </citation>
    <scope>NUCLEOTIDE SEQUENCE [LARGE SCALE GENOMIC DNA]</scope>
    <source>
        <strain evidence="1 2">DAOM 197198</strain>
    </source>
</reference>
<reference evidence="1 2" key="2">
    <citation type="journal article" date="2018" name="New Phytol.">
        <title>High intraspecific genome diversity in the model arbuscular mycorrhizal symbiont Rhizophagus irregularis.</title>
        <authorList>
            <person name="Chen E.C.H."/>
            <person name="Morin E."/>
            <person name="Beaudet D."/>
            <person name="Noel J."/>
            <person name="Yildirir G."/>
            <person name="Ndikumana S."/>
            <person name="Charron P."/>
            <person name="St-Onge C."/>
            <person name="Giorgi J."/>
            <person name="Kruger M."/>
            <person name="Marton T."/>
            <person name="Ropars J."/>
            <person name="Grigoriev I.V."/>
            <person name="Hainaut M."/>
            <person name="Henrissat B."/>
            <person name="Roux C."/>
            <person name="Martin F."/>
            <person name="Corradi N."/>
        </authorList>
    </citation>
    <scope>NUCLEOTIDE SEQUENCE [LARGE SCALE GENOMIC DNA]</scope>
    <source>
        <strain evidence="1 2">DAOM 197198</strain>
    </source>
</reference>
<name>A0A2P4QGW7_RHIID</name>
<feature type="non-terminal residue" evidence="1">
    <location>
        <position position="195"/>
    </location>
</feature>
<protein>
    <submittedName>
        <fullName evidence="1">Uncharacterized protein</fullName>
    </submittedName>
</protein>